<dbReference type="GO" id="GO:0008477">
    <property type="term" value="F:purine nucleosidase activity"/>
    <property type="evidence" value="ECO:0007669"/>
    <property type="project" value="TreeGrafter"/>
</dbReference>
<dbReference type="InterPro" id="IPR036452">
    <property type="entry name" value="Ribo_hydro-like"/>
</dbReference>
<feature type="domain" description="Inosine/uridine-preferring nucleoside hydrolase" evidence="3">
    <location>
        <begin position="11"/>
        <end position="308"/>
    </location>
</feature>
<name>A0A7J5URV2_9MICO</name>
<comment type="caution">
    <text evidence="4">The sequence shown here is derived from an EMBL/GenBank/DDBJ whole genome shotgun (WGS) entry which is preliminary data.</text>
</comment>
<evidence type="ECO:0000313" key="5">
    <source>
        <dbReference type="Proteomes" id="UP000451860"/>
    </source>
</evidence>
<keyword evidence="1 4" id="KW-0378">Hydrolase</keyword>
<dbReference type="PANTHER" id="PTHR12304:SF4">
    <property type="entry name" value="URIDINE NUCLEOSIDASE"/>
    <property type="match status" value="1"/>
</dbReference>
<evidence type="ECO:0000256" key="1">
    <source>
        <dbReference type="ARBA" id="ARBA00022801"/>
    </source>
</evidence>
<accession>A0A7J5URV2</accession>
<reference evidence="4 5" key="1">
    <citation type="submission" date="2019-10" db="EMBL/GenBank/DDBJ databases">
        <title>Georgenia wutianyii sp. nov. and Georgenia yuyongxinii sp. nov. isolated from plateau pika (Ochotona curzoniae) in the Qinghai-Tibet plateau of China.</title>
        <authorList>
            <person name="Tian Z."/>
        </authorList>
    </citation>
    <scope>NUCLEOTIDE SEQUENCE [LARGE SCALE GENOMIC DNA]</scope>
    <source>
        <strain evidence="4 5">DSM 21501</strain>
    </source>
</reference>
<dbReference type="Gene3D" id="3.90.245.10">
    <property type="entry name" value="Ribonucleoside hydrolase-like"/>
    <property type="match status" value="1"/>
</dbReference>
<proteinExistence type="predicted"/>
<dbReference type="SUPFAM" id="SSF53590">
    <property type="entry name" value="Nucleoside hydrolase"/>
    <property type="match status" value="1"/>
</dbReference>
<dbReference type="RefSeq" id="WP_152202917.1">
    <property type="nucleotide sequence ID" value="NZ_VUKF01000020.1"/>
</dbReference>
<dbReference type="InterPro" id="IPR023186">
    <property type="entry name" value="IUNH"/>
</dbReference>
<organism evidence="4 5">
    <name type="scientific">Georgenia thermotolerans</name>
    <dbReference type="NCBI Taxonomy" id="527326"/>
    <lineage>
        <taxon>Bacteria</taxon>
        <taxon>Bacillati</taxon>
        <taxon>Actinomycetota</taxon>
        <taxon>Actinomycetes</taxon>
        <taxon>Micrococcales</taxon>
        <taxon>Bogoriellaceae</taxon>
        <taxon>Georgenia</taxon>
    </lineage>
</organism>
<keyword evidence="5" id="KW-1185">Reference proteome</keyword>
<dbReference type="Pfam" id="PF01156">
    <property type="entry name" value="IU_nuc_hydro"/>
    <property type="match status" value="1"/>
</dbReference>
<dbReference type="CDD" id="cd02651">
    <property type="entry name" value="nuc_hydro_IU_UC_XIUA"/>
    <property type="match status" value="1"/>
</dbReference>
<dbReference type="GO" id="GO:0006152">
    <property type="term" value="P:purine nucleoside catabolic process"/>
    <property type="evidence" value="ECO:0007669"/>
    <property type="project" value="TreeGrafter"/>
</dbReference>
<dbReference type="InterPro" id="IPR001910">
    <property type="entry name" value="Inosine/uridine_hydrolase_dom"/>
</dbReference>
<dbReference type="EMBL" id="WHJE01000014">
    <property type="protein sequence ID" value="KAE8765175.1"/>
    <property type="molecule type" value="Genomic_DNA"/>
</dbReference>
<dbReference type="Proteomes" id="UP000451860">
    <property type="component" value="Unassembled WGS sequence"/>
</dbReference>
<dbReference type="OrthoDB" id="9797882at2"/>
<gene>
    <name evidence="4" type="primary">rihB</name>
    <name evidence="4" type="ORF">GB883_04980</name>
</gene>
<dbReference type="AlphaFoldDB" id="A0A7J5URV2"/>
<evidence type="ECO:0000313" key="4">
    <source>
        <dbReference type="EMBL" id="KAE8765175.1"/>
    </source>
</evidence>
<protein>
    <submittedName>
        <fullName evidence="4">Ribonucleoside hydrolase</fullName>
    </submittedName>
</protein>
<evidence type="ECO:0000259" key="3">
    <source>
        <dbReference type="Pfam" id="PF01156"/>
    </source>
</evidence>
<dbReference type="PANTHER" id="PTHR12304">
    <property type="entry name" value="INOSINE-URIDINE PREFERRING NUCLEOSIDE HYDROLASE"/>
    <property type="match status" value="1"/>
</dbReference>
<keyword evidence="2" id="KW-0326">Glycosidase</keyword>
<evidence type="ECO:0000256" key="2">
    <source>
        <dbReference type="ARBA" id="ARBA00023295"/>
    </source>
</evidence>
<sequence length="318" mass="33383">MTDPTPAPRRVVLDCDPGHDDALALLLAAGHPGIDIAAITTVGGNQTLEKVTRNALAVATVAGLDDVVVAAGCDRPLVRDAVLTDPRTHGESGLDGPVLPEPAVALDPRHGVDVIIEAVMAAGPGTVTLVPTGPLTNVATALRREPCIAARVREVVLMGGGYSKGNVTAAAEFNIYTDPEAAHVVFSAPWRVTMVGLDLTHQALATPDVVERFRALGTTAGRFVVDMLDFFGPAYRAKQGFPAPPVHDVCAVARVIDPDVVRVRPAHVAVELRGEHTTGMTVTDFAGREGQELDHLVATELDVARFWDLVLGAVGRLP</sequence>
<dbReference type="GO" id="GO:0005829">
    <property type="term" value="C:cytosol"/>
    <property type="evidence" value="ECO:0007669"/>
    <property type="project" value="TreeGrafter"/>
</dbReference>